<keyword evidence="2" id="KW-1185">Reference proteome</keyword>
<name>A0A4R0XL64_9MOLU</name>
<dbReference type="InterPro" id="IPR027417">
    <property type="entry name" value="P-loop_NTPase"/>
</dbReference>
<dbReference type="PANTHER" id="PTHR11669:SF0">
    <property type="entry name" value="PROTEIN STICHEL-LIKE 2"/>
    <property type="match status" value="1"/>
</dbReference>
<dbReference type="Gene3D" id="3.40.50.300">
    <property type="entry name" value="P-loop containing nucleotide triphosphate hydrolases"/>
    <property type="match status" value="1"/>
</dbReference>
<evidence type="ECO:0000313" key="2">
    <source>
        <dbReference type="Proteomes" id="UP000291072"/>
    </source>
</evidence>
<proteinExistence type="predicted"/>
<dbReference type="PANTHER" id="PTHR11669">
    <property type="entry name" value="REPLICATION FACTOR C / DNA POLYMERASE III GAMMA-TAU SUBUNIT"/>
    <property type="match status" value="1"/>
</dbReference>
<organism evidence="1 2">
    <name type="scientific">Mycoplasma todarodis</name>
    <dbReference type="NCBI Taxonomy" id="1937191"/>
    <lineage>
        <taxon>Bacteria</taxon>
        <taxon>Bacillati</taxon>
        <taxon>Mycoplasmatota</taxon>
        <taxon>Mollicutes</taxon>
        <taxon>Mycoplasmataceae</taxon>
        <taxon>Mycoplasma</taxon>
    </lineage>
</organism>
<dbReference type="InterPro" id="IPR050238">
    <property type="entry name" value="DNA_Rep/Repair_Clamp_Loader"/>
</dbReference>
<protein>
    <recommendedName>
        <fullName evidence="3">DNA polymerase III subunit delta</fullName>
    </recommendedName>
</protein>
<gene>
    <name evidence="1" type="ORF">C4B25_01650</name>
</gene>
<dbReference type="OrthoDB" id="9810148at2"/>
<dbReference type="Proteomes" id="UP000291072">
    <property type="component" value="Unassembled WGS sequence"/>
</dbReference>
<dbReference type="AlphaFoldDB" id="A0A4R0XL64"/>
<evidence type="ECO:0000313" key="1">
    <source>
        <dbReference type="EMBL" id="TCG11383.1"/>
    </source>
</evidence>
<dbReference type="GO" id="GO:0006261">
    <property type="term" value="P:DNA-templated DNA replication"/>
    <property type="evidence" value="ECO:0007669"/>
    <property type="project" value="TreeGrafter"/>
</dbReference>
<evidence type="ECO:0008006" key="3">
    <source>
        <dbReference type="Google" id="ProtNLM"/>
    </source>
</evidence>
<dbReference type="SUPFAM" id="SSF52540">
    <property type="entry name" value="P-loop containing nucleoside triphosphate hydrolases"/>
    <property type="match status" value="1"/>
</dbReference>
<reference evidence="1 2" key="1">
    <citation type="submission" date="2018-02" db="EMBL/GenBank/DDBJ databases">
        <title>Mycoplasma marinum and Mycoplasma todarodis sp. nov., moderately halophilic and psychrotolerant mycoplasmas isolated from cephalopods.</title>
        <authorList>
            <person name="Viver T."/>
        </authorList>
    </citation>
    <scope>NUCLEOTIDE SEQUENCE [LARGE SCALE GENOMIC DNA]</scope>
    <source>
        <strain evidence="1 2">5H</strain>
    </source>
</reference>
<accession>A0A4R0XL64</accession>
<comment type="caution">
    <text evidence="1">The sequence shown here is derived from an EMBL/GenBank/DDBJ whole genome shotgun (WGS) entry which is preliminary data.</text>
</comment>
<dbReference type="EMBL" id="PSZP01000008">
    <property type="protein sequence ID" value="TCG11383.1"/>
    <property type="molecule type" value="Genomic_DNA"/>
</dbReference>
<dbReference type="Pfam" id="PF13177">
    <property type="entry name" value="DNA_pol3_delta2"/>
    <property type="match status" value="1"/>
</dbReference>
<sequence length="320" mass="36799">MFMKNQVRKTNPITYSTIRNAKRFNKLAHAYLISAEQRVDTSPVANLLLRAIVCVQRGVVACGECSPCKRIVDNKYADIEIVDGTKGMIKKEFIIKATEHLTQTAIESAGKKILYIKNIENANKQSLNSLLKFIEEPQPNTFIIMTTNKLNDVLTTIKSRAQVLKLRPKNIDILAEQIIEKGVIAKYAKVLANIYINAEDAYEAFEGEFITNFKEITLFMEELLLNKNEAPIMFEKIIKKRSNYKLMFDIMNVFLNDIWRAKLGQEIYCISRDKIINKYAESNFNYAEVIESLQEFKRTVGFNGNFDLAKEKLILRIMEA</sequence>